<dbReference type="AlphaFoldDB" id="A0A1P8Q2Z4"/>
<dbReference type="OrthoDB" id="9764088at2"/>
<dbReference type="NCBIfam" id="NF033678">
    <property type="entry name" value="C69_fam_dipept"/>
    <property type="match status" value="1"/>
</dbReference>
<dbReference type="Proteomes" id="UP000187499">
    <property type="component" value="Chromosome"/>
</dbReference>
<evidence type="ECO:0000313" key="7">
    <source>
        <dbReference type="EMBL" id="APX72187.1"/>
    </source>
</evidence>
<dbReference type="GO" id="GO:0070004">
    <property type="term" value="F:cysteine-type exopeptidase activity"/>
    <property type="evidence" value="ECO:0007669"/>
    <property type="project" value="InterPro"/>
</dbReference>
<evidence type="ECO:0000313" key="8">
    <source>
        <dbReference type="Proteomes" id="UP000187499"/>
    </source>
</evidence>
<dbReference type="GO" id="GO:0016805">
    <property type="term" value="F:dipeptidase activity"/>
    <property type="evidence" value="ECO:0007669"/>
    <property type="project" value="UniProtKB-KW"/>
</dbReference>
<keyword evidence="8" id="KW-1185">Reference proteome</keyword>
<dbReference type="KEGG" id="lalw:BTM29_06285"/>
<comment type="catalytic activity">
    <reaction evidence="1">
        <text>an L-aminoacyl-L-amino acid + H2O = 2 an L-alpha-amino acid</text>
        <dbReference type="Rhea" id="RHEA:48940"/>
        <dbReference type="ChEBI" id="CHEBI:15377"/>
        <dbReference type="ChEBI" id="CHEBI:59869"/>
        <dbReference type="ChEBI" id="CHEBI:77460"/>
        <dbReference type="EC" id="3.4.13.19"/>
    </reaction>
</comment>
<dbReference type="Gene3D" id="3.60.60.10">
    <property type="entry name" value="Penicillin V Acylase, Chain A"/>
    <property type="match status" value="1"/>
</dbReference>
<dbReference type="PANTHER" id="PTHR12994:SF17">
    <property type="entry name" value="LD30995P"/>
    <property type="match status" value="1"/>
</dbReference>
<organism evidence="7 8">
    <name type="scientific">Companilactobacillus allii</name>
    <dbReference type="NCBI Taxonomy" id="1847728"/>
    <lineage>
        <taxon>Bacteria</taxon>
        <taxon>Bacillati</taxon>
        <taxon>Bacillota</taxon>
        <taxon>Bacilli</taxon>
        <taxon>Lactobacillales</taxon>
        <taxon>Lactobacillaceae</taxon>
        <taxon>Companilactobacillus</taxon>
    </lineage>
</organism>
<evidence type="ECO:0000256" key="2">
    <source>
        <dbReference type="ARBA" id="ARBA00007225"/>
    </source>
</evidence>
<dbReference type="Pfam" id="PF03577">
    <property type="entry name" value="Peptidase_C69"/>
    <property type="match status" value="1"/>
</dbReference>
<gene>
    <name evidence="7" type="ORF">BTM29_06285</name>
</gene>
<dbReference type="STRING" id="1847728.BTM29_06285"/>
<dbReference type="EMBL" id="CP019323">
    <property type="protein sequence ID" value="APX72187.1"/>
    <property type="molecule type" value="Genomic_DNA"/>
</dbReference>
<evidence type="ECO:0000256" key="4">
    <source>
        <dbReference type="ARBA" id="ARBA00022801"/>
    </source>
</evidence>
<comment type="similarity">
    <text evidence="2 6">Belongs to the peptidase C69 family.</text>
</comment>
<reference evidence="8" key="1">
    <citation type="submission" date="2016-12" db="EMBL/GenBank/DDBJ databases">
        <authorList>
            <person name="Jung M.Y."/>
            <person name="Lee S.H."/>
        </authorList>
    </citation>
    <scope>NUCLEOTIDE SEQUENCE [LARGE SCALE GENOMIC DNA]</scope>
    <source>
        <strain evidence="8">WiKim39</strain>
    </source>
</reference>
<dbReference type="GO" id="GO:0006508">
    <property type="term" value="P:proteolysis"/>
    <property type="evidence" value="ECO:0007669"/>
    <property type="project" value="UniProtKB-KW"/>
</dbReference>
<keyword evidence="5 6" id="KW-0224">Dipeptidase</keyword>
<evidence type="ECO:0000256" key="3">
    <source>
        <dbReference type="ARBA" id="ARBA00022670"/>
    </source>
</evidence>
<evidence type="ECO:0000256" key="1">
    <source>
        <dbReference type="ARBA" id="ARBA00001670"/>
    </source>
</evidence>
<accession>A0A1P8Q2Z4</accession>
<dbReference type="RefSeq" id="WP_076614784.1">
    <property type="nucleotide sequence ID" value="NZ_CP019323.1"/>
</dbReference>
<dbReference type="PANTHER" id="PTHR12994">
    <property type="entry name" value="SECERNIN"/>
    <property type="match status" value="1"/>
</dbReference>
<keyword evidence="3 6" id="KW-0645">Protease</keyword>
<keyword evidence="4 6" id="KW-0378">Hydrolase</keyword>
<dbReference type="InterPro" id="IPR047804">
    <property type="entry name" value="C69_dipept_A-like"/>
</dbReference>
<name>A0A1P8Q2Z4_9LACO</name>
<protein>
    <recommendedName>
        <fullName evidence="6">Dipeptidase</fullName>
        <ecNumber evidence="6">3.4.-.-</ecNumber>
    </recommendedName>
</protein>
<sequence>MEKVFRGSCTAMLVGKDATIDGSTMIARDNDAHGSIEPQRFIVIKPEDQKKNYKSVITGLELELPDNPMKYTLTPRSILTEGIWGASGINSDNVAMSATETITTNSRILGVDPYNMAGIGEEDLEVIVLPYIHSAREGVERLGSLLEKYGTYEPNGISFADKDEIWWLETIAGHNWAAIKIPDDAYVVAPNRMNIDDFDFDSEDTLCSTGLRELIDEYHLNPDKDGTNLRHIFGSSTIRDSEYNNPRAWYIQKCFNPEIEQDPRDQDLPFICHSNKKLSIEDIKFALGTHYENTPYDAYGLMGTDEEKKMFRPVGINRNHSLHILQIRNNVPESIAGIHWLAFGVNTFNTIVPFYANVNDTPPVYRDTPTVFNPNSIYWLSRAMGLLGDNNYDLYQDSRNTFELEAVAKFRNIQIETDKGIGSQDNIADYLTAANDKIATEAMNRTITLFGNMIELGSPEMKLHFDLKG</sequence>
<dbReference type="EC" id="3.4.-.-" evidence="6"/>
<proteinExistence type="inferred from homology"/>
<dbReference type="InterPro" id="IPR005322">
    <property type="entry name" value="Peptidase_C69"/>
</dbReference>
<evidence type="ECO:0000256" key="6">
    <source>
        <dbReference type="RuleBase" id="RU364089"/>
    </source>
</evidence>
<evidence type="ECO:0000256" key="5">
    <source>
        <dbReference type="ARBA" id="ARBA00022997"/>
    </source>
</evidence>